<evidence type="ECO:0000256" key="1">
    <source>
        <dbReference type="ARBA" id="ARBA00023284"/>
    </source>
</evidence>
<dbReference type="Gene3D" id="3.40.30.10">
    <property type="entry name" value="Glutaredoxin"/>
    <property type="match status" value="1"/>
</dbReference>
<dbReference type="InterPro" id="IPR036249">
    <property type="entry name" value="Thioredoxin-like_sf"/>
</dbReference>
<dbReference type="RefSeq" id="WP_076430702.1">
    <property type="nucleotide sequence ID" value="NZ_FTNO01000002.1"/>
</dbReference>
<dbReference type="Proteomes" id="UP000186914">
    <property type="component" value="Unassembled WGS sequence"/>
</dbReference>
<dbReference type="InterPro" id="IPR050455">
    <property type="entry name" value="Tpx_Peroxidase_subfamily"/>
</dbReference>
<dbReference type="EMBL" id="FTNO01000002">
    <property type="protein sequence ID" value="SIR53879.1"/>
    <property type="molecule type" value="Genomic_DNA"/>
</dbReference>
<sequence>MVDFDVVELGKAEYPEVGETAPDFTRPLVNEEFWEDVSLSEITEDGPTLLVFYTMDGGFPATYVWNELRERAWDEDNDVQIVGLSISTPYEHKTLIEEREMDFRLFSDPANEVAEEYGIDFEMDGMAGISEPRPAMFLLNEERTVEYAWVATEWPEFPEYDEVEAAIEEQ</sequence>
<accession>A0A1N7BR61</accession>
<feature type="domain" description="Thioredoxin" evidence="2">
    <location>
        <begin position="15"/>
        <end position="170"/>
    </location>
</feature>
<organism evidence="3 4">
    <name type="scientific">Haladaptatus litoreus</name>
    <dbReference type="NCBI Taxonomy" id="553468"/>
    <lineage>
        <taxon>Archaea</taxon>
        <taxon>Methanobacteriati</taxon>
        <taxon>Methanobacteriota</taxon>
        <taxon>Stenosarchaea group</taxon>
        <taxon>Halobacteria</taxon>
        <taxon>Halobacteriales</taxon>
        <taxon>Haladaptataceae</taxon>
        <taxon>Haladaptatus</taxon>
    </lineage>
</organism>
<gene>
    <name evidence="3" type="ORF">SAMN05421858_2711</name>
</gene>
<proteinExistence type="predicted"/>
<keyword evidence="1" id="KW-0676">Redox-active center</keyword>
<dbReference type="InterPro" id="IPR013766">
    <property type="entry name" value="Thioredoxin_domain"/>
</dbReference>
<keyword evidence="4" id="KW-1185">Reference proteome</keyword>
<dbReference type="InterPro" id="IPR000866">
    <property type="entry name" value="AhpC/TSA"/>
</dbReference>
<evidence type="ECO:0000313" key="3">
    <source>
        <dbReference type="EMBL" id="SIR53879.1"/>
    </source>
</evidence>
<dbReference type="PROSITE" id="PS51352">
    <property type="entry name" value="THIOREDOXIN_2"/>
    <property type="match status" value="1"/>
</dbReference>
<protein>
    <submittedName>
        <fullName evidence="3">Peroxiredoxin</fullName>
    </submittedName>
</protein>
<dbReference type="PANTHER" id="PTHR43110:SF1">
    <property type="entry name" value="THIOL PEROXIDASE"/>
    <property type="match status" value="1"/>
</dbReference>
<evidence type="ECO:0000259" key="2">
    <source>
        <dbReference type="PROSITE" id="PS51352"/>
    </source>
</evidence>
<dbReference type="PANTHER" id="PTHR43110">
    <property type="entry name" value="THIOL PEROXIDASE"/>
    <property type="match status" value="1"/>
</dbReference>
<dbReference type="AlphaFoldDB" id="A0A1N7BR61"/>
<evidence type="ECO:0000313" key="4">
    <source>
        <dbReference type="Proteomes" id="UP000186914"/>
    </source>
</evidence>
<dbReference type="GO" id="GO:0016209">
    <property type="term" value="F:antioxidant activity"/>
    <property type="evidence" value="ECO:0007669"/>
    <property type="project" value="InterPro"/>
</dbReference>
<dbReference type="SUPFAM" id="SSF52833">
    <property type="entry name" value="Thioredoxin-like"/>
    <property type="match status" value="1"/>
</dbReference>
<dbReference type="GO" id="GO:0016491">
    <property type="term" value="F:oxidoreductase activity"/>
    <property type="evidence" value="ECO:0007669"/>
    <property type="project" value="InterPro"/>
</dbReference>
<dbReference type="Pfam" id="PF00578">
    <property type="entry name" value="AhpC-TSA"/>
    <property type="match status" value="1"/>
</dbReference>
<name>A0A1N7BR61_9EURY</name>
<reference evidence="4" key="1">
    <citation type="submission" date="2017-01" db="EMBL/GenBank/DDBJ databases">
        <authorList>
            <person name="Varghese N."/>
            <person name="Submissions S."/>
        </authorList>
    </citation>
    <scope>NUCLEOTIDE SEQUENCE [LARGE SCALE GENOMIC DNA]</scope>
    <source>
        <strain evidence="4">CGMCC 1.7737</strain>
    </source>
</reference>